<dbReference type="InterPro" id="IPR020846">
    <property type="entry name" value="MFS_dom"/>
</dbReference>
<evidence type="ECO:0000256" key="8">
    <source>
        <dbReference type="RuleBase" id="RU003346"/>
    </source>
</evidence>
<keyword evidence="6 10" id="KW-0472">Membrane</keyword>
<dbReference type="Pfam" id="PF00083">
    <property type="entry name" value="Sugar_tr"/>
    <property type="match status" value="1"/>
</dbReference>
<feature type="transmembrane region" description="Helical" evidence="10">
    <location>
        <begin position="158"/>
        <end position="179"/>
    </location>
</feature>
<evidence type="ECO:0000256" key="5">
    <source>
        <dbReference type="ARBA" id="ARBA00022989"/>
    </source>
</evidence>
<keyword evidence="5 10" id="KW-1133">Transmembrane helix</keyword>
<dbReference type="InterPro" id="IPR005828">
    <property type="entry name" value="MFS_sugar_transport-like"/>
</dbReference>
<comment type="similarity">
    <text evidence="2 8">Belongs to the major facilitator superfamily. Sugar transporter (TC 2.A.1.1) family.</text>
</comment>
<feature type="transmembrane region" description="Helical" evidence="10">
    <location>
        <begin position="134"/>
        <end position="152"/>
    </location>
</feature>
<feature type="compositionally biased region" description="Low complexity" evidence="9">
    <location>
        <begin position="488"/>
        <end position="499"/>
    </location>
</feature>
<evidence type="ECO:0000256" key="4">
    <source>
        <dbReference type="ARBA" id="ARBA00022692"/>
    </source>
</evidence>
<dbReference type="EMBL" id="RSCD01000014">
    <property type="protein sequence ID" value="RSH89188.1"/>
    <property type="molecule type" value="Genomic_DNA"/>
</dbReference>
<protein>
    <recommendedName>
        <fullName evidence="11">Major facilitator superfamily (MFS) profile domain-containing protein</fullName>
    </recommendedName>
</protein>
<dbReference type="Proteomes" id="UP000279259">
    <property type="component" value="Unassembled WGS sequence"/>
</dbReference>
<feature type="transmembrane region" description="Helical" evidence="10">
    <location>
        <begin position="378"/>
        <end position="399"/>
    </location>
</feature>
<dbReference type="GO" id="GO:0016020">
    <property type="term" value="C:membrane"/>
    <property type="evidence" value="ECO:0007669"/>
    <property type="project" value="UniProtKB-SubCell"/>
</dbReference>
<dbReference type="InterPro" id="IPR003663">
    <property type="entry name" value="Sugar/inositol_transpt"/>
</dbReference>
<evidence type="ECO:0000256" key="10">
    <source>
        <dbReference type="SAM" id="Phobius"/>
    </source>
</evidence>
<evidence type="ECO:0000256" key="9">
    <source>
        <dbReference type="SAM" id="MobiDB-lite"/>
    </source>
</evidence>
<accession>A0A427YDN0</accession>
<evidence type="ECO:0000313" key="13">
    <source>
        <dbReference type="Proteomes" id="UP000279259"/>
    </source>
</evidence>
<evidence type="ECO:0000256" key="2">
    <source>
        <dbReference type="ARBA" id="ARBA00010992"/>
    </source>
</evidence>
<comment type="caution">
    <text evidence="12">The sequence shown here is derived from an EMBL/GenBank/DDBJ whole genome shotgun (WGS) entry which is preliminary data.</text>
</comment>
<keyword evidence="4 10" id="KW-0812">Transmembrane</keyword>
<dbReference type="InterPro" id="IPR036259">
    <property type="entry name" value="MFS_trans_sf"/>
</dbReference>
<dbReference type="OrthoDB" id="6612291at2759"/>
<dbReference type="FunFam" id="1.20.1250.20:FF:000078">
    <property type="entry name" value="MFS maltose transporter, putative"/>
    <property type="match status" value="1"/>
</dbReference>
<comment type="catalytic activity">
    <reaction evidence="7">
        <text>myo-inositol(out) + H(+)(out) = myo-inositol(in) + H(+)(in)</text>
        <dbReference type="Rhea" id="RHEA:60364"/>
        <dbReference type="ChEBI" id="CHEBI:15378"/>
        <dbReference type="ChEBI" id="CHEBI:17268"/>
    </reaction>
</comment>
<dbReference type="PROSITE" id="PS50850">
    <property type="entry name" value="MFS"/>
    <property type="match status" value="1"/>
</dbReference>
<feature type="region of interest" description="Disordered" evidence="9">
    <location>
        <begin position="488"/>
        <end position="523"/>
    </location>
</feature>
<evidence type="ECO:0000313" key="12">
    <source>
        <dbReference type="EMBL" id="RSH89188.1"/>
    </source>
</evidence>
<dbReference type="InterPro" id="IPR050360">
    <property type="entry name" value="MFS_Sugar_Transporters"/>
</dbReference>
<feature type="transmembrane region" description="Helical" evidence="10">
    <location>
        <begin position="405"/>
        <end position="432"/>
    </location>
</feature>
<evidence type="ECO:0000256" key="1">
    <source>
        <dbReference type="ARBA" id="ARBA00004141"/>
    </source>
</evidence>
<dbReference type="PANTHER" id="PTHR48022">
    <property type="entry name" value="PLASTIDIC GLUCOSE TRANSPORTER 4"/>
    <property type="match status" value="1"/>
</dbReference>
<proteinExistence type="inferred from homology"/>
<feature type="transmembrane region" description="Helical" evidence="10">
    <location>
        <begin position="347"/>
        <end position="371"/>
    </location>
</feature>
<dbReference type="PANTHER" id="PTHR48022:SF53">
    <property type="entry name" value="ALPHA-GLUCOSIDE TRANSPORTER, PUTATIVE (AFU_ORTHOLOGUE AFUA_3G01700)-RELATED"/>
    <property type="match status" value="1"/>
</dbReference>
<dbReference type="Gene3D" id="1.20.1250.20">
    <property type="entry name" value="MFS general substrate transporter like domains"/>
    <property type="match status" value="1"/>
</dbReference>
<gene>
    <name evidence="12" type="ORF">EHS25_002300</name>
</gene>
<keyword evidence="3 8" id="KW-0813">Transport</keyword>
<feature type="transmembrane region" description="Helical" evidence="10">
    <location>
        <begin position="191"/>
        <end position="211"/>
    </location>
</feature>
<dbReference type="GO" id="GO:0005351">
    <property type="term" value="F:carbohydrate:proton symporter activity"/>
    <property type="evidence" value="ECO:0007669"/>
    <property type="project" value="TreeGrafter"/>
</dbReference>
<dbReference type="SUPFAM" id="SSF103473">
    <property type="entry name" value="MFS general substrate transporter"/>
    <property type="match status" value="1"/>
</dbReference>
<dbReference type="PROSITE" id="PS00217">
    <property type="entry name" value="SUGAR_TRANSPORT_2"/>
    <property type="match status" value="1"/>
</dbReference>
<evidence type="ECO:0000256" key="7">
    <source>
        <dbReference type="ARBA" id="ARBA00049119"/>
    </source>
</evidence>
<evidence type="ECO:0000256" key="3">
    <source>
        <dbReference type="ARBA" id="ARBA00022448"/>
    </source>
</evidence>
<comment type="subcellular location">
    <subcellularLocation>
        <location evidence="1">Membrane</location>
        <topology evidence="1">Multi-pass membrane protein</topology>
    </subcellularLocation>
</comment>
<evidence type="ECO:0000259" key="11">
    <source>
        <dbReference type="PROSITE" id="PS50850"/>
    </source>
</evidence>
<dbReference type="NCBIfam" id="TIGR00879">
    <property type="entry name" value="SP"/>
    <property type="match status" value="1"/>
</dbReference>
<feature type="transmembrane region" description="Helical" evidence="10">
    <location>
        <begin position="315"/>
        <end position="335"/>
    </location>
</feature>
<dbReference type="InterPro" id="IPR005829">
    <property type="entry name" value="Sugar_transporter_CS"/>
</dbReference>
<feature type="transmembrane region" description="Helical" evidence="10">
    <location>
        <begin position="444"/>
        <end position="463"/>
    </location>
</feature>
<reference evidence="12 13" key="1">
    <citation type="submission" date="2018-11" db="EMBL/GenBank/DDBJ databases">
        <title>Genome sequence of Saitozyma podzolica DSM 27192.</title>
        <authorList>
            <person name="Aliyu H."/>
            <person name="Gorte O."/>
            <person name="Ochsenreither K."/>
        </authorList>
    </citation>
    <scope>NUCLEOTIDE SEQUENCE [LARGE SCALE GENOMIC DNA]</scope>
    <source>
        <strain evidence="12 13">DSM 27192</strain>
    </source>
</reference>
<dbReference type="AlphaFoldDB" id="A0A427YDN0"/>
<evidence type="ECO:0000256" key="6">
    <source>
        <dbReference type="ARBA" id="ARBA00023136"/>
    </source>
</evidence>
<feature type="domain" description="Major facilitator superfamily (MFS) profile" evidence="11">
    <location>
        <begin position="57"/>
        <end position="515"/>
    </location>
</feature>
<name>A0A427YDN0_9TREE</name>
<feature type="transmembrane region" description="Helical" evidence="10">
    <location>
        <begin position="231"/>
        <end position="252"/>
    </location>
</feature>
<keyword evidence="13" id="KW-1185">Reference proteome</keyword>
<organism evidence="12 13">
    <name type="scientific">Saitozyma podzolica</name>
    <dbReference type="NCBI Taxonomy" id="1890683"/>
    <lineage>
        <taxon>Eukaryota</taxon>
        <taxon>Fungi</taxon>
        <taxon>Dikarya</taxon>
        <taxon>Basidiomycota</taxon>
        <taxon>Agaricomycotina</taxon>
        <taxon>Tremellomycetes</taxon>
        <taxon>Tremellales</taxon>
        <taxon>Trimorphomycetaceae</taxon>
        <taxon>Saitozyma</taxon>
    </lineage>
</organism>
<sequence>MPHTNPEDPKEGTASPPLHSHYHANSQLVEAAMAASEAEKAMGFRQVVRIYWKAAVWSMLFSFALVMEGYDVGIINSFFGQASFIDRFGQTNADGVKYIPADWQAAINNAANVGEVIGLAINGYCQARFGSKKVYLAAMVLMAGAIFIPVFATSLPMLFVGDLICGIPWGIFQTLSTAYAAEVCPMALRGYLTSFVNMCWGFGLFLAAGVVRASLQVETQWSWRLPYMVQWVWPVPLFLFALFGPESPWWLVKNNRIEDAKKQLTRLAVSGYYDDQRLEQTIALMVHTNEMEKAETSGSGFKDCFRGSNRRRTEILCVVWMVQFWCGQPICGYATSFLQTAGMGETAAFNLNLGLNSMYIVGTLTSWAFLYRFGRRTVYIGGQAFMGVTLGAIGILGFYPSSAGAAYAIGALLVVLNFAFNVSVGPGCYTIVGELPATRVRAQTIVIARITYILSSLVVNQLVPRMLSTESWNWGDDVDFSGWGRTSSPSSTASSACPSRAGGLTESLTCSSPTKSRRGNLPQPRLMLAANLETVFDIEPAGEDVPSDAVDFKQAGEVSHID</sequence>